<proteinExistence type="predicted"/>
<dbReference type="AlphaFoldDB" id="A0A4Z2EP22"/>
<organism evidence="2 3">
    <name type="scientific">Liparis tanakae</name>
    <name type="common">Tanaka's snailfish</name>
    <dbReference type="NCBI Taxonomy" id="230148"/>
    <lineage>
        <taxon>Eukaryota</taxon>
        <taxon>Metazoa</taxon>
        <taxon>Chordata</taxon>
        <taxon>Craniata</taxon>
        <taxon>Vertebrata</taxon>
        <taxon>Euteleostomi</taxon>
        <taxon>Actinopterygii</taxon>
        <taxon>Neopterygii</taxon>
        <taxon>Teleostei</taxon>
        <taxon>Neoteleostei</taxon>
        <taxon>Acanthomorphata</taxon>
        <taxon>Eupercaria</taxon>
        <taxon>Perciformes</taxon>
        <taxon>Cottioidei</taxon>
        <taxon>Cottales</taxon>
        <taxon>Liparidae</taxon>
        <taxon>Liparis</taxon>
    </lineage>
</organism>
<dbReference type="EMBL" id="SRLO01004381">
    <property type="protein sequence ID" value="TNN30543.1"/>
    <property type="molecule type" value="Genomic_DNA"/>
</dbReference>
<accession>A0A4Z2EP22</accession>
<name>A0A4Z2EP22_9TELE</name>
<keyword evidence="1" id="KW-0732">Signal</keyword>
<evidence type="ECO:0000256" key="1">
    <source>
        <dbReference type="SAM" id="SignalP"/>
    </source>
</evidence>
<keyword evidence="3" id="KW-1185">Reference proteome</keyword>
<gene>
    <name evidence="2" type="ORF">EYF80_059305</name>
</gene>
<evidence type="ECO:0000313" key="2">
    <source>
        <dbReference type="EMBL" id="TNN30543.1"/>
    </source>
</evidence>
<dbReference type="Proteomes" id="UP000314294">
    <property type="component" value="Unassembled WGS sequence"/>
</dbReference>
<protein>
    <submittedName>
        <fullName evidence="2">Uncharacterized protein</fullName>
    </submittedName>
</protein>
<feature type="chain" id="PRO_5021468790" evidence="1">
    <location>
        <begin position="16"/>
        <end position="37"/>
    </location>
</feature>
<evidence type="ECO:0000313" key="3">
    <source>
        <dbReference type="Proteomes" id="UP000314294"/>
    </source>
</evidence>
<reference evidence="2 3" key="1">
    <citation type="submission" date="2019-03" db="EMBL/GenBank/DDBJ databases">
        <title>First draft genome of Liparis tanakae, snailfish: a comprehensive survey of snailfish specific genes.</title>
        <authorList>
            <person name="Kim W."/>
            <person name="Song I."/>
            <person name="Jeong J.-H."/>
            <person name="Kim D."/>
            <person name="Kim S."/>
            <person name="Ryu S."/>
            <person name="Song J.Y."/>
            <person name="Lee S.K."/>
        </authorList>
    </citation>
    <scope>NUCLEOTIDE SEQUENCE [LARGE SCALE GENOMIC DNA]</scope>
    <source>
        <tissue evidence="2">Muscle</tissue>
    </source>
</reference>
<sequence>MFSSGCCCVARITAALNLCLSTASSPRASCLLQAECV</sequence>
<comment type="caution">
    <text evidence="2">The sequence shown here is derived from an EMBL/GenBank/DDBJ whole genome shotgun (WGS) entry which is preliminary data.</text>
</comment>
<feature type="signal peptide" evidence="1">
    <location>
        <begin position="1"/>
        <end position="15"/>
    </location>
</feature>